<evidence type="ECO:0000313" key="1">
    <source>
        <dbReference type="EMBL" id="OUC43565.1"/>
    </source>
</evidence>
<sequence>MVTGNARIELFFSDGSASLSGNYSVYGKRRSVVGRIFQREREKDISRRFGGNPLVSAGILWPG</sequence>
<proteinExistence type="predicted"/>
<organism evidence="1 2">
    <name type="scientific">Trichinella nativa</name>
    <dbReference type="NCBI Taxonomy" id="6335"/>
    <lineage>
        <taxon>Eukaryota</taxon>
        <taxon>Metazoa</taxon>
        <taxon>Ecdysozoa</taxon>
        <taxon>Nematoda</taxon>
        <taxon>Enoplea</taxon>
        <taxon>Dorylaimia</taxon>
        <taxon>Trichinellida</taxon>
        <taxon>Trichinellidae</taxon>
        <taxon>Trichinella</taxon>
    </lineage>
</organism>
<reference evidence="1 2" key="1">
    <citation type="submission" date="2015-04" db="EMBL/GenBank/DDBJ databases">
        <title>Draft genome of the roundworm Trichinella nativa.</title>
        <authorList>
            <person name="Mitreva M."/>
        </authorList>
    </citation>
    <scope>NUCLEOTIDE SEQUENCE [LARGE SCALE GENOMIC DNA]</scope>
    <source>
        <strain evidence="1 2">ISS45</strain>
    </source>
</reference>
<protein>
    <submittedName>
        <fullName evidence="1">Uncharacterized protein</fullName>
    </submittedName>
</protein>
<dbReference type="Proteomes" id="UP000243006">
    <property type="component" value="Unassembled WGS sequence"/>
</dbReference>
<accession>A0A1Y3EEZ6</accession>
<name>A0A1Y3EEZ6_9BILA</name>
<dbReference type="AlphaFoldDB" id="A0A1Y3EEZ6"/>
<dbReference type="EMBL" id="LVZM01014504">
    <property type="protein sequence ID" value="OUC43565.1"/>
    <property type="molecule type" value="Genomic_DNA"/>
</dbReference>
<evidence type="ECO:0000313" key="2">
    <source>
        <dbReference type="Proteomes" id="UP000243006"/>
    </source>
</evidence>
<gene>
    <name evidence="1" type="ORF">D917_09692</name>
</gene>
<comment type="caution">
    <text evidence="1">The sequence shown here is derived from an EMBL/GenBank/DDBJ whole genome shotgun (WGS) entry which is preliminary data.</text>
</comment>